<evidence type="ECO:0000313" key="3">
    <source>
        <dbReference type="Proteomes" id="UP001417504"/>
    </source>
</evidence>
<dbReference type="InterPro" id="IPR032675">
    <property type="entry name" value="LRR_dom_sf"/>
</dbReference>
<name>A0AAP0JPT3_9MAGN</name>
<proteinExistence type="predicted"/>
<dbReference type="GO" id="GO:0019005">
    <property type="term" value="C:SCF ubiquitin ligase complex"/>
    <property type="evidence" value="ECO:0007669"/>
    <property type="project" value="TreeGrafter"/>
</dbReference>
<dbReference type="Proteomes" id="UP001417504">
    <property type="component" value="Unassembled WGS sequence"/>
</dbReference>
<dbReference type="SUPFAM" id="SSF52047">
    <property type="entry name" value="RNI-like"/>
    <property type="match status" value="1"/>
</dbReference>
<dbReference type="EMBL" id="JBBNAE010000003">
    <property type="protein sequence ID" value="KAK9137659.1"/>
    <property type="molecule type" value="Genomic_DNA"/>
</dbReference>
<keyword evidence="3" id="KW-1185">Reference proteome</keyword>
<dbReference type="GO" id="GO:0031146">
    <property type="term" value="P:SCF-dependent proteasomal ubiquitin-dependent protein catabolic process"/>
    <property type="evidence" value="ECO:0007669"/>
    <property type="project" value="TreeGrafter"/>
</dbReference>
<evidence type="ECO:0000313" key="2">
    <source>
        <dbReference type="EMBL" id="KAK9137659.1"/>
    </source>
</evidence>
<dbReference type="PANTHER" id="PTHR13318">
    <property type="entry name" value="PARTNER OF PAIRED, ISOFORM B-RELATED"/>
    <property type="match status" value="1"/>
</dbReference>
<dbReference type="SUPFAM" id="SSF81383">
    <property type="entry name" value="F-box domain"/>
    <property type="match status" value="1"/>
</dbReference>
<evidence type="ECO:0000259" key="1">
    <source>
        <dbReference type="SMART" id="SM00256"/>
    </source>
</evidence>
<accession>A0AAP0JPT3</accession>
<protein>
    <recommendedName>
        <fullName evidence="1">F-box domain-containing protein</fullName>
    </recommendedName>
</protein>
<dbReference type="SMART" id="SM00256">
    <property type="entry name" value="FBOX"/>
    <property type="match status" value="1"/>
</dbReference>
<dbReference type="InterPro" id="IPR001810">
    <property type="entry name" value="F-box_dom"/>
</dbReference>
<feature type="domain" description="F-box" evidence="1">
    <location>
        <begin position="127"/>
        <end position="165"/>
    </location>
</feature>
<dbReference type="InterPro" id="IPR036047">
    <property type="entry name" value="F-box-like_dom_sf"/>
</dbReference>
<gene>
    <name evidence="2" type="ORF">Sjap_008253</name>
</gene>
<sequence length="573" mass="62805">MRRHHHHPISATASDAVDLDVAHHDLQRGKKRGNYSCGRCGQPKKGHVCHVPTATTTTITDTSSSSIVTPAPVFATPSPCPSPRHPHSHSHLRRALSFEDNTSYFQEEEEEEEPMEIESDWVEAGGLPMNCLWEVLRRLPPVTLLSAAKVCKGWRTCSRKLWRAAEELRLKVPATIQVGFVGSMLQKCSGLVRLSLTMESDLDATMLACIAFSCPNLEAMEVAFSDRAVNRITGCLLLFLHYKMLTSMNDLLSGFSLVFNCPNLKEISLDFSRSENDSTDLVTMVDGLGRSCPRLRKVHIASVHLSHVVVLALTAANLRGLRMLSLILGSGITDASVAAIASIYPNLELLDLSGSSISDSGIGMICNEFPETLSRLLLALCPNITSSGIQFATAQLPLLELMDCGMTICDPCSENLSEESTLNNNGVRKLNFMPKTHNMTTSQSHLVYQKLIIKHARLKKLSLWGCSGLDALYLNCPELKDLNLTSCINLHPERLLIQCHGLENVHALGCQEVLINAINSQVCNNYSSIDDHFPTKRLADGSKRVHVPHISSPQSSGIEKGRKASISLCTVIA</sequence>
<dbReference type="Pfam" id="PF00646">
    <property type="entry name" value="F-box"/>
    <property type="match status" value="1"/>
</dbReference>
<dbReference type="Gene3D" id="3.80.10.10">
    <property type="entry name" value="Ribonuclease Inhibitor"/>
    <property type="match status" value="1"/>
</dbReference>
<comment type="caution">
    <text evidence="2">The sequence shown here is derived from an EMBL/GenBank/DDBJ whole genome shotgun (WGS) entry which is preliminary data.</text>
</comment>
<dbReference type="Gene3D" id="1.20.1280.50">
    <property type="match status" value="1"/>
</dbReference>
<organism evidence="2 3">
    <name type="scientific">Stephania japonica</name>
    <dbReference type="NCBI Taxonomy" id="461633"/>
    <lineage>
        <taxon>Eukaryota</taxon>
        <taxon>Viridiplantae</taxon>
        <taxon>Streptophyta</taxon>
        <taxon>Embryophyta</taxon>
        <taxon>Tracheophyta</taxon>
        <taxon>Spermatophyta</taxon>
        <taxon>Magnoliopsida</taxon>
        <taxon>Ranunculales</taxon>
        <taxon>Menispermaceae</taxon>
        <taxon>Menispermoideae</taxon>
        <taxon>Cissampelideae</taxon>
        <taxon>Stephania</taxon>
    </lineage>
</organism>
<dbReference type="PANTHER" id="PTHR13318:SF212">
    <property type="entry name" value="F-BOX_LRR-REPEAT PROTEIN 17"/>
    <property type="match status" value="1"/>
</dbReference>
<dbReference type="AlphaFoldDB" id="A0AAP0JPT3"/>
<reference evidence="2 3" key="1">
    <citation type="submission" date="2024-01" db="EMBL/GenBank/DDBJ databases">
        <title>Genome assemblies of Stephania.</title>
        <authorList>
            <person name="Yang L."/>
        </authorList>
    </citation>
    <scope>NUCLEOTIDE SEQUENCE [LARGE SCALE GENOMIC DNA]</scope>
    <source>
        <strain evidence="2">QJT</strain>
        <tissue evidence="2">Leaf</tissue>
    </source>
</reference>